<dbReference type="Pfam" id="PF19700">
    <property type="entry name" value="DUF6198"/>
    <property type="match status" value="1"/>
</dbReference>
<dbReference type="AlphaFoldDB" id="W9EFP4"/>
<feature type="transmembrane region" description="Helical" evidence="1">
    <location>
        <begin position="21"/>
        <end position="44"/>
    </location>
</feature>
<feature type="transmembrane region" description="Helical" evidence="1">
    <location>
        <begin position="64"/>
        <end position="87"/>
    </location>
</feature>
<gene>
    <name evidence="2" type="ORF">B808_995</name>
</gene>
<evidence type="ECO:0000313" key="3">
    <source>
        <dbReference type="Proteomes" id="UP000019474"/>
    </source>
</evidence>
<organism evidence="2 3">
    <name type="scientific">Fructilactobacillus florum 8D</name>
    <dbReference type="NCBI Taxonomy" id="1221538"/>
    <lineage>
        <taxon>Bacteria</taxon>
        <taxon>Bacillati</taxon>
        <taxon>Bacillota</taxon>
        <taxon>Bacilli</taxon>
        <taxon>Lactobacillales</taxon>
        <taxon>Lactobacillaceae</taxon>
        <taxon>Fructilactobacillus</taxon>
    </lineage>
</organism>
<keyword evidence="1" id="KW-0472">Membrane</keyword>
<keyword evidence="3" id="KW-1185">Reference proteome</keyword>
<protein>
    <recommendedName>
        <fullName evidence="4">Fructose permease</fullName>
    </recommendedName>
</protein>
<feature type="transmembrane region" description="Helical" evidence="1">
    <location>
        <begin position="215"/>
        <end position="234"/>
    </location>
</feature>
<keyword evidence="1" id="KW-0812">Transmembrane</keyword>
<dbReference type="Proteomes" id="UP000019474">
    <property type="component" value="Unassembled WGS sequence"/>
</dbReference>
<name>W9EFP4_9LACO</name>
<evidence type="ECO:0000256" key="1">
    <source>
        <dbReference type="SAM" id="Phobius"/>
    </source>
</evidence>
<proteinExistence type="predicted"/>
<evidence type="ECO:0000313" key="2">
    <source>
        <dbReference type="EMBL" id="ETO40091.1"/>
    </source>
</evidence>
<dbReference type="InterPro" id="IPR038750">
    <property type="entry name" value="YczE/YyaS-like"/>
</dbReference>
<accession>W9EFP4</accession>
<keyword evidence="1" id="KW-1133">Transmembrane helix</keyword>
<evidence type="ECO:0008006" key="4">
    <source>
        <dbReference type="Google" id="ProtNLM"/>
    </source>
</evidence>
<dbReference type="EMBL" id="ALXG01000041">
    <property type="protein sequence ID" value="ETO40091.1"/>
    <property type="molecule type" value="Genomic_DNA"/>
</dbReference>
<reference evidence="2 3" key="1">
    <citation type="submission" date="2012-08" db="EMBL/GenBank/DDBJ databases">
        <title>Genome sequencing of Lactobacillus florum 8D.</title>
        <authorList>
            <person name="Kim E.B."/>
            <person name="Marco M.L."/>
        </authorList>
    </citation>
    <scope>NUCLEOTIDE SEQUENCE [LARGE SCALE GENOMIC DNA]</scope>
    <source>
        <strain evidence="2 3">8D</strain>
    </source>
</reference>
<feature type="transmembrane region" description="Helical" evidence="1">
    <location>
        <begin position="99"/>
        <end position="118"/>
    </location>
</feature>
<dbReference type="PATRIC" id="fig|1221538.3.peg.1001"/>
<feature type="transmembrane region" description="Helical" evidence="1">
    <location>
        <begin position="138"/>
        <end position="162"/>
    </location>
</feature>
<feature type="transmembrane region" description="Helical" evidence="1">
    <location>
        <begin position="183"/>
        <end position="209"/>
    </location>
</feature>
<sequence>MANQKPKKTPRTISMRVSIMYFIISLLINALGNVLTLVTSTKIVPSFLGSAFWTACETNLGIAFGWNLFWAFLILGVVITILNAILVGHWDWGRAIGNIIFMVPFSFLIQFFNNLFVGGDLFGLTMKPIINIPMATNWWLIVLYILINFLGVALIATAISIYQRANLVLHPADDLMQILRFKYFNGSAWKAMWASYIPPTIMGVVAFIITRQFTYYGIGTLFAFLFQGQITGIADKTIFPRLKHQAIDITEGDESIIAEEIDSDIEELEDAPQKK</sequence>
<comment type="caution">
    <text evidence="2">The sequence shown here is derived from an EMBL/GenBank/DDBJ whole genome shotgun (WGS) entry which is preliminary data.</text>
</comment>